<dbReference type="AlphaFoldDB" id="A0A6J4QBW1"/>
<evidence type="ECO:0000256" key="4">
    <source>
        <dbReference type="ARBA" id="ARBA00022989"/>
    </source>
</evidence>
<evidence type="ECO:0000256" key="5">
    <source>
        <dbReference type="ARBA" id="ARBA00023136"/>
    </source>
</evidence>
<evidence type="ECO:0000256" key="6">
    <source>
        <dbReference type="SAM" id="Phobius"/>
    </source>
</evidence>
<gene>
    <name evidence="8" type="ORF">AVDCRST_MAG22-3417</name>
</gene>
<evidence type="ECO:0000259" key="7">
    <source>
        <dbReference type="Pfam" id="PF03772"/>
    </source>
</evidence>
<organism evidence="8">
    <name type="scientific">uncultured Rubrobacteraceae bacterium</name>
    <dbReference type="NCBI Taxonomy" id="349277"/>
    <lineage>
        <taxon>Bacteria</taxon>
        <taxon>Bacillati</taxon>
        <taxon>Actinomycetota</taxon>
        <taxon>Rubrobacteria</taxon>
        <taxon>Rubrobacterales</taxon>
        <taxon>Rubrobacteraceae</taxon>
        <taxon>environmental samples</taxon>
    </lineage>
</organism>
<evidence type="ECO:0000256" key="3">
    <source>
        <dbReference type="ARBA" id="ARBA00022692"/>
    </source>
</evidence>
<accession>A0A6J4QBW1</accession>
<reference evidence="8" key="1">
    <citation type="submission" date="2020-02" db="EMBL/GenBank/DDBJ databases">
        <authorList>
            <person name="Meier V. D."/>
        </authorList>
    </citation>
    <scope>NUCLEOTIDE SEQUENCE</scope>
    <source>
        <strain evidence="8">AVDCRST_MAG22</strain>
    </source>
</reference>
<keyword evidence="2" id="KW-1003">Cell membrane</keyword>
<dbReference type="EMBL" id="CADCUV010000163">
    <property type="protein sequence ID" value="CAA9433717.1"/>
    <property type="molecule type" value="Genomic_DNA"/>
</dbReference>
<dbReference type="InterPro" id="IPR004477">
    <property type="entry name" value="ComEC_N"/>
</dbReference>
<evidence type="ECO:0000256" key="1">
    <source>
        <dbReference type="ARBA" id="ARBA00004651"/>
    </source>
</evidence>
<evidence type="ECO:0000256" key="2">
    <source>
        <dbReference type="ARBA" id="ARBA00022475"/>
    </source>
</evidence>
<proteinExistence type="predicted"/>
<comment type="subcellular location">
    <subcellularLocation>
        <location evidence="1">Cell membrane</location>
        <topology evidence="1">Multi-pass membrane protein</topology>
    </subcellularLocation>
</comment>
<keyword evidence="3 6" id="KW-0812">Transmembrane</keyword>
<dbReference type="InterPro" id="IPR052159">
    <property type="entry name" value="Competence_DNA_uptake"/>
</dbReference>
<dbReference type="PANTHER" id="PTHR30619:SF7">
    <property type="entry name" value="BETA-LACTAMASE DOMAIN PROTEIN"/>
    <property type="match status" value="1"/>
</dbReference>
<evidence type="ECO:0000313" key="8">
    <source>
        <dbReference type="EMBL" id="CAA9433717.1"/>
    </source>
</evidence>
<dbReference type="GO" id="GO:0005886">
    <property type="term" value="C:plasma membrane"/>
    <property type="evidence" value="ECO:0007669"/>
    <property type="project" value="UniProtKB-SubCell"/>
</dbReference>
<dbReference type="NCBIfam" id="TIGR00360">
    <property type="entry name" value="ComEC_N-term"/>
    <property type="match status" value="1"/>
</dbReference>
<sequence>MVLGDRFLIPEDLEGSFQRSGVTHVLAISGKHVAILAAVVFFGLRLVAVPPNARAGATILVTWLYIVIAGAPPSAIRAGVVAIFVLAAKPLGRQISPINCTS</sequence>
<protein>
    <recommendedName>
        <fullName evidence="7">ComEC/Rec2-related protein domain-containing protein</fullName>
    </recommendedName>
</protein>
<name>A0A6J4QBW1_9ACTN</name>
<keyword evidence="4 6" id="KW-1133">Transmembrane helix</keyword>
<dbReference type="PANTHER" id="PTHR30619">
    <property type="entry name" value="DNA INTERNALIZATION/COMPETENCE PROTEIN COMEC/REC2"/>
    <property type="match status" value="1"/>
</dbReference>
<feature type="transmembrane region" description="Helical" evidence="6">
    <location>
        <begin position="21"/>
        <end position="43"/>
    </location>
</feature>
<feature type="domain" description="ComEC/Rec2-related protein" evidence="7">
    <location>
        <begin position="1"/>
        <end position="100"/>
    </location>
</feature>
<keyword evidence="5 6" id="KW-0472">Membrane</keyword>
<feature type="transmembrane region" description="Helical" evidence="6">
    <location>
        <begin position="63"/>
        <end position="88"/>
    </location>
</feature>
<dbReference type="Pfam" id="PF03772">
    <property type="entry name" value="Competence"/>
    <property type="match status" value="1"/>
</dbReference>